<dbReference type="Pfam" id="PF04954">
    <property type="entry name" value="SIP"/>
    <property type="match status" value="1"/>
</dbReference>
<protein>
    <recommendedName>
        <fullName evidence="1">SIP-like Rossmann fold domain-containing protein</fullName>
    </recommendedName>
</protein>
<keyword evidence="3" id="KW-1185">Reference proteome</keyword>
<organism evidence="2 3">
    <name type="scientific">Gryllotalpicola kribbensis</name>
    <dbReference type="NCBI Taxonomy" id="993084"/>
    <lineage>
        <taxon>Bacteria</taxon>
        <taxon>Bacillati</taxon>
        <taxon>Actinomycetota</taxon>
        <taxon>Actinomycetes</taxon>
        <taxon>Micrococcales</taxon>
        <taxon>Microbacteriaceae</taxon>
        <taxon>Gryllotalpicola</taxon>
    </lineage>
</organism>
<dbReference type="Gene3D" id="3.40.50.80">
    <property type="entry name" value="Nucleotide-binding domain of ferredoxin-NADP reductase (FNR) module"/>
    <property type="match status" value="1"/>
</dbReference>
<accession>A0ABP8AED1</accession>
<reference evidence="3" key="1">
    <citation type="journal article" date="2019" name="Int. J. Syst. Evol. Microbiol.">
        <title>The Global Catalogue of Microorganisms (GCM) 10K type strain sequencing project: providing services to taxonomists for standard genome sequencing and annotation.</title>
        <authorList>
            <consortium name="The Broad Institute Genomics Platform"/>
            <consortium name="The Broad Institute Genome Sequencing Center for Infectious Disease"/>
            <person name="Wu L."/>
            <person name="Ma J."/>
        </authorList>
    </citation>
    <scope>NUCLEOTIDE SEQUENCE [LARGE SCALE GENOMIC DNA]</scope>
    <source>
        <strain evidence="3">JCM 17593</strain>
    </source>
</reference>
<gene>
    <name evidence="2" type="ORF">GCM10022288_00710</name>
</gene>
<evidence type="ECO:0000313" key="3">
    <source>
        <dbReference type="Proteomes" id="UP001500213"/>
    </source>
</evidence>
<evidence type="ECO:0000313" key="2">
    <source>
        <dbReference type="EMBL" id="GAA4182590.1"/>
    </source>
</evidence>
<evidence type="ECO:0000259" key="1">
    <source>
        <dbReference type="Pfam" id="PF04954"/>
    </source>
</evidence>
<name>A0ABP8AED1_9MICO</name>
<dbReference type="EMBL" id="BAABBX010000001">
    <property type="protein sequence ID" value="GAA4182590.1"/>
    <property type="molecule type" value="Genomic_DNA"/>
</dbReference>
<sequence length="170" mass="18233">MVFMGSRHRKHVADRVFIAGDLADVTAIQHILSVLPDDAYGQVYIEVLDERDVIALDAPRRVAVTWLPRVVRASAVRPLAFATHGEALATAIAGWVGEWMPAAARSEDDVLEASDHPASRSSAAGSDAAQDNVIMWIGCAGSARITALYEVLQARLAGLNALPDMSHHLS</sequence>
<feature type="domain" description="SIP-like Rossmann fold" evidence="1">
    <location>
        <begin position="13"/>
        <end position="139"/>
    </location>
</feature>
<comment type="caution">
    <text evidence="2">The sequence shown here is derived from an EMBL/GenBank/DDBJ whole genome shotgun (WGS) entry which is preliminary data.</text>
</comment>
<dbReference type="InterPro" id="IPR007037">
    <property type="entry name" value="SIP_rossman_dom"/>
</dbReference>
<proteinExistence type="predicted"/>
<dbReference type="Proteomes" id="UP001500213">
    <property type="component" value="Unassembled WGS sequence"/>
</dbReference>
<dbReference type="InterPro" id="IPR039261">
    <property type="entry name" value="FNR_nucleotide-bd"/>
</dbReference>